<comment type="similarity">
    <text evidence="2">Belongs to the 'phage' integrase family.</text>
</comment>
<feature type="domain" description="Core-binding (CB)" evidence="8">
    <location>
        <begin position="51"/>
        <end position="131"/>
    </location>
</feature>
<dbReference type="Pfam" id="PF00589">
    <property type="entry name" value="Phage_integrase"/>
    <property type="match status" value="1"/>
</dbReference>
<dbReference type="InterPro" id="IPR044068">
    <property type="entry name" value="CB"/>
</dbReference>
<dbReference type="InterPro" id="IPR010998">
    <property type="entry name" value="Integrase_recombinase_N"/>
</dbReference>
<evidence type="ECO:0000256" key="4">
    <source>
        <dbReference type="ARBA" id="ARBA00023125"/>
    </source>
</evidence>
<keyword evidence="3" id="KW-0229">DNA integration</keyword>
<dbReference type="PROSITE" id="PS51900">
    <property type="entry name" value="CB"/>
    <property type="match status" value="1"/>
</dbReference>
<name>A0A9D0ZKL2_9FIRM</name>
<dbReference type="InterPro" id="IPR004107">
    <property type="entry name" value="Integrase_SAM-like_N"/>
</dbReference>
<gene>
    <name evidence="9" type="ORF">IAA52_02655</name>
</gene>
<evidence type="ECO:0000256" key="6">
    <source>
        <dbReference type="PROSITE-ProRule" id="PRU01248"/>
    </source>
</evidence>
<dbReference type="SUPFAM" id="SSF56349">
    <property type="entry name" value="DNA breaking-rejoining enzymes"/>
    <property type="match status" value="1"/>
</dbReference>
<feature type="domain" description="Tyr recombinase" evidence="7">
    <location>
        <begin position="154"/>
        <end position="339"/>
    </location>
</feature>
<evidence type="ECO:0000313" key="9">
    <source>
        <dbReference type="EMBL" id="HIQ81984.1"/>
    </source>
</evidence>
<dbReference type="InterPro" id="IPR050808">
    <property type="entry name" value="Phage_Integrase"/>
</dbReference>
<evidence type="ECO:0000256" key="3">
    <source>
        <dbReference type="ARBA" id="ARBA00022908"/>
    </source>
</evidence>
<accession>A0A9D0ZKL2</accession>
<dbReference type="InterPro" id="IPR002104">
    <property type="entry name" value="Integrase_catalytic"/>
</dbReference>
<keyword evidence="5" id="KW-0233">DNA recombination</keyword>
<comment type="caution">
    <text evidence="9">The sequence shown here is derived from an EMBL/GenBank/DDBJ whole genome shotgun (WGS) entry which is preliminary data.</text>
</comment>
<dbReference type="PROSITE" id="PS51898">
    <property type="entry name" value="TYR_RECOMBINASE"/>
    <property type="match status" value="1"/>
</dbReference>
<dbReference type="AlphaFoldDB" id="A0A9D0ZKL2"/>
<reference evidence="9" key="2">
    <citation type="journal article" date="2021" name="PeerJ">
        <title>Extensive microbial diversity within the chicken gut microbiome revealed by metagenomics and culture.</title>
        <authorList>
            <person name="Gilroy R."/>
            <person name="Ravi A."/>
            <person name="Getino M."/>
            <person name="Pursley I."/>
            <person name="Horton D.L."/>
            <person name="Alikhan N.F."/>
            <person name="Baker D."/>
            <person name="Gharbi K."/>
            <person name="Hall N."/>
            <person name="Watson M."/>
            <person name="Adriaenssens E.M."/>
            <person name="Foster-Nyarko E."/>
            <person name="Jarju S."/>
            <person name="Secka A."/>
            <person name="Antonio M."/>
            <person name="Oren A."/>
            <person name="Chaudhuri R.R."/>
            <person name="La Ragione R."/>
            <person name="Hildebrand F."/>
            <person name="Pallen M.J."/>
        </authorList>
    </citation>
    <scope>NUCLEOTIDE SEQUENCE</scope>
    <source>
        <strain evidence="9">ChiSjej6B24-2974</strain>
    </source>
</reference>
<evidence type="ECO:0000256" key="5">
    <source>
        <dbReference type="ARBA" id="ARBA00023172"/>
    </source>
</evidence>
<dbReference type="GO" id="GO:0015074">
    <property type="term" value="P:DNA integration"/>
    <property type="evidence" value="ECO:0007669"/>
    <property type="project" value="UniProtKB-KW"/>
</dbReference>
<evidence type="ECO:0000259" key="8">
    <source>
        <dbReference type="PROSITE" id="PS51900"/>
    </source>
</evidence>
<protein>
    <submittedName>
        <fullName evidence="9">Tyrosine-type recombinase/integrase family protein</fullName>
    </submittedName>
</protein>
<dbReference type="PANTHER" id="PTHR30629">
    <property type="entry name" value="PROPHAGE INTEGRASE"/>
    <property type="match status" value="1"/>
</dbReference>
<sequence>MAKAKKIRREIEIGGVKRWISGNTEQEYAENLIRALRGETDSQAQFIQRKHDFQAYAQKWFEVFSKPNVEIVTATTYERQLKKHIYPVFAGMNIEDILPADVQRVFNGMEGAKETKIKVKNVLNMVFEQALDDNLIQRNPLRSRSIRITGRARKPTEPYSVAQMRFLVRGIEQVLNPQDRAYIALHALHPMRLEEVLGLKWKDIRFAEMTIRIERAVTHPHRNQPLIKETKTEASRRVIDLVPQIVCYLEVGRPEDFVLGGEEPLSYTQVRRMCERIRRDTGFEESIAPRRFRTTVLTDLYDATKDIKQAQAAAGHTTAAMTLKHYVKGRQERSNTALPIATAYGLNPDGETDFGKS</sequence>
<dbReference type="Gene3D" id="1.10.150.130">
    <property type="match status" value="1"/>
</dbReference>
<evidence type="ECO:0000259" key="7">
    <source>
        <dbReference type="PROSITE" id="PS51898"/>
    </source>
</evidence>
<evidence type="ECO:0000256" key="2">
    <source>
        <dbReference type="ARBA" id="ARBA00008857"/>
    </source>
</evidence>
<dbReference type="PANTHER" id="PTHR30629:SF2">
    <property type="entry name" value="PROPHAGE INTEGRASE INTS-RELATED"/>
    <property type="match status" value="1"/>
</dbReference>
<dbReference type="InterPro" id="IPR011010">
    <property type="entry name" value="DNA_brk_join_enz"/>
</dbReference>
<reference evidence="9" key="1">
    <citation type="submission" date="2020-10" db="EMBL/GenBank/DDBJ databases">
        <authorList>
            <person name="Gilroy R."/>
        </authorList>
    </citation>
    <scope>NUCLEOTIDE SEQUENCE</scope>
    <source>
        <strain evidence="9">ChiSjej6B24-2974</strain>
    </source>
</reference>
<evidence type="ECO:0000313" key="10">
    <source>
        <dbReference type="Proteomes" id="UP000824260"/>
    </source>
</evidence>
<comment type="function">
    <text evidence="1">Site-specific tyrosine recombinase, which acts by catalyzing the cutting and rejoining of the recombining DNA molecules.</text>
</comment>
<dbReference type="GO" id="GO:0003677">
    <property type="term" value="F:DNA binding"/>
    <property type="evidence" value="ECO:0007669"/>
    <property type="project" value="UniProtKB-UniRule"/>
</dbReference>
<organism evidence="9 10">
    <name type="scientific">Candidatus Pullichristensenella stercorigallinarum</name>
    <dbReference type="NCBI Taxonomy" id="2840909"/>
    <lineage>
        <taxon>Bacteria</taxon>
        <taxon>Bacillati</taxon>
        <taxon>Bacillota</taxon>
        <taxon>Clostridia</taxon>
        <taxon>Candidatus Pullichristensenella</taxon>
    </lineage>
</organism>
<dbReference type="InterPro" id="IPR013762">
    <property type="entry name" value="Integrase-like_cat_sf"/>
</dbReference>
<keyword evidence="4 6" id="KW-0238">DNA-binding</keyword>
<dbReference type="GO" id="GO:0006310">
    <property type="term" value="P:DNA recombination"/>
    <property type="evidence" value="ECO:0007669"/>
    <property type="project" value="UniProtKB-KW"/>
</dbReference>
<dbReference type="Pfam" id="PF14659">
    <property type="entry name" value="Phage_int_SAM_3"/>
    <property type="match status" value="1"/>
</dbReference>
<proteinExistence type="inferred from homology"/>
<dbReference type="Gene3D" id="1.10.443.10">
    <property type="entry name" value="Intergrase catalytic core"/>
    <property type="match status" value="1"/>
</dbReference>
<evidence type="ECO:0000256" key="1">
    <source>
        <dbReference type="ARBA" id="ARBA00003283"/>
    </source>
</evidence>
<dbReference type="EMBL" id="DVFZ01000028">
    <property type="protein sequence ID" value="HIQ81984.1"/>
    <property type="molecule type" value="Genomic_DNA"/>
</dbReference>
<dbReference type="Proteomes" id="UP000824260">
    <property type="component" value="Unassembled WGS sequence"/>
</dbReference>